<evidence type="ECO:0000256" key="3">
    <source>
        <dbReference type="ARBA" id="ARBA00022801"/>
    </source>
</evidence>
<organism evidence="9 10">
    <name type="scientific">Microthyrium microscopicum</name>
    <dbReference type="NCBI Taxonomy" id="703497"/>
    <lineage>
        <taxon>Eukaryota</taxon>
        <taxon>Fungi</taxon>
        <taxon>Dikarya</taxon>
        <taxon>Ascomycota</taxon>
        <taxon>Pezizomycotina</taxon>
        <taxon>Dothideomycetes</taxon>
        <taxon>Dothideomycetes incertae sedis</taxon>
        <taxon>Microthyriales</taxon>
        <taxon>Microthyriaceae</taxon>
        <taxon>Microthyrium</taxon>
    </lineage>
</organism>
<comment type="subcellular location">
    <subcellularLocation>
        <location evidence="1">Nucleus</location>
    </subcellularLocation>
</comment>
<evidence type="ECO:0000313" key="9">
    <source>
        <dbReference type="EMBL" id="KAF2669289.1"/>
    </source>
</evidence>
<dbReference type="GO" id="GO:0005524">
    <property type="term" value="F:ATP binding"/>
    <property type="evidence" value="ECO:0007669"/>
    <property type="project" value="InterPro"/>
</dbReference>
<evidence type="ECO:0000256" key="5">
    <source>
        <dbReference type="ARBA" id="ARBA00023242"/>
    </source>
</evidence>
<dbReference type="InterPro" id="IPR027417">
    <property type="entry name" value="P-loop_NTPase"/>
</dbReference>
<keyword evidence="3" id="KW-0378">Hydrolase</keyword>
<feature type="region of interest" description="Disordered" evidence="6">
    <location>
        <begin position="26"/>
        <end position="89"/>
    </location>
</feature>
<dbReference type="InterPro" id="IPR000330">
    <property type="entry name" value="SNF2_N"/>
</dbReference>
<dbReference type="SUPFAM" id="SSF52540">
    <property type="entry name" value="P-loop containing nucleoside triphosphate hydrolases"/>
    <property type="match status" value="2"/>
</dbReference>
<dbReference type="Gene3D" id="3.40.50.300">
    <property type="entry name" value="P-loop containing nucleotide triphosphate hydrolases"/>
    <property type="match status" value="1"/>
</dbReference>
<dbReference type="InterPro" id="IPR001650">
    <property type="entry name" value="Helicase_C-like"/>
</dbReference>
<dbReference type="InterPro" id="IPR038718">
    <property type="entry name" value="SNF2-like_sf"/>
</dbReference>
<dbReference type="AlphaFoldDB" id="A0A6A6UAJ8"/>
<accession>A0A6A6UAJ8</accession>
<dbReference type="Pfam" id="PF00271">
    <property type="entry name" value="Helicase_C"/>
    <property type="match status" value="1"/>
</dbReference>
<dbReference type="PROSITE" id="PS51192">
    <property type="entry name" value="HELICASE_ATP_BIND_1"/>
    <property type="match status" value="1"/>
</dbReference>
<sequence>MPRYIKSDTSDIASSPSLAAGIKELWDSDDNVDMQPPKKKPKRSKTTNKKRTKKPTSKFKKRASKGKVMRGDSDDELTLTEDEQSEDDIELPDFVRDRRTAFETTVDRFDEAGLRMPPDYSGLSLGAKGVGCKPKFDNIQPGFAFEDLELYSRGPNPKKSHKYLEPLKIGIIPAAIAQWLKPYQIDGVLFLLERFAWQEGGILGDDMGLGKTIQIIAFLTAAFGKTADSRDKKRRRVTRAMKPDAWYPKVLIICPTTLVDNWKSELETWGYWQVDEYAGSAKEDVLSAAKSGSVEIVITSYDLYRRNHDAINFIDWDCVVADECHKIKEPKAQITKAMNEINALARFGLTGTAVQNNYEELWTLLNWANPGAVSTLSRWKLCLSNPLRAGQAHNATVEQLGAHRNKSEALTKDLLPRFFIRRTKALIADQLPKKTDRVVFCPLTPLQEQAYTNFLNSDRVQLIVRSTEICNCSAGSRDKRKRGWCCDTHDENGVPWQNHMFPALLTLKYISTHLALLIPSMADPKAYENAMMHFKCALPDDWAEMRRAGKDSLQNQVNVDFCGKFRVLLKLLEIWQASGDKVLIFSHSVQLLRGLTTLCGSTGYSHSYLDGSMKPEERTQQVNRFNTDDSQFIFLISIRAGGIGLNITSANKVVIFDPNWNPSHDLQAQDRAYRLGQQRDVEVIRMISAGTIEEVVYARQIYKQQQANIAYTASLERRYFSGIQKDPTQKGELFGLQNIFSYTADQVVLKEIMNKTNIAESKAGLAIMDVELDGEDELLRLPTGPKSSKIKAEEDDYVDPVMKILADCLVSQAAEKAAREARKQASQARDPSYMEHVLAQAGVQYFHNNAEVLGTSKIESKLSRRAMERTTDAEAYEELAFASDNTVHEDDEMDLDRPRRYPIKFRPTEDIRIRQFYSMAQAEDMSIEDFAIMVEGWTQAQRRDFLDKFYRQRREELRDLNDI</sequence>
<dbReference type="PANTHER" id="PTHR45629">
    <property type="entry name" value="SNF2/RAD54 FAMILY MEMBER"/>
    <property type="match status" value="1"/>
</dbReference>
<dbReference type="GO" id="GO:0005634">
    <property type="term" value="C:nucleus"/>
    <property type="evidence" value="ECO:0007669"/>
    <property type="project" value="UniProtKB-SubCell"/>
</dbReference>
<gene>
    <name evidence="9" type="ORF">BT63DRAFT_432944</name>
</gene>
<feature type="domain" description="Helicase ATP-binding" evidence="7">
    <location>
        <begin position="192"/>
        <end position="371"/>
    </location>
</feature>
<dbReference type="SMART" id="SM00490">
    <property type="entry name" value="HELICc"/>
    <property type="match status" value="1"/>
</dbReference>
<name>A0A6A6UAJ8_9PEZI</name>
<feature type="domain" description="Helicase C-terminal" evidence="8">
    <location>
        <begin position="567"/>
        <end position="720"/>
    </location>
</feature>
<dbReference type="InterPro" id="IPR049730">
    <property type="entry name" value="SNF2/RAD54-like_C"/>
</dbReference>
<keyword evidence="5" id="KW-0539">Nucleus</keyword>
<protein>
    <recommendedName>
        <fullName evidence="11">DNA excision repair protein</fullName>
    </recommendedName>
</protein>
<evidence type="ECO:0000259" key="8">
    <source>
        <dbReference type="PROSITE" id="PS51194"/>
    </source>
</evidence>
<evidence type="ECO:0000256" key="6">
    <source>
        <dbReference type="SAM" id="MobiDB-lite"/>
    </source>
</evidence>
<dbReference type="EMBL" id="MU004235">
    <property type="protein sequence ID" value="KAF2669289.1"/>
    <property type="molecule type" value="Genomic_DNA"/>
</dbReference>
<dbReference type="PANTHER" id="PTHR45629:SF7">
    <property type="entry name" value="DNA EXCISION REPAIR PROTEIN ERCC-6-RELATED"/>
    <property type="match status" value="1"/>
</dbReference>
<evidence type="ECO:0000259" key="7">
    <source>
        <dbReference type="PROSITE" id="PS51192"/>
    </source>
</evidence>
<dbReference type="InterPro" id="IPR014001">
    <property type="entry name" value="Helicase_ATP-bd"/>
</dbReference>
<evidence type="ECO:0000256" key="4">
    <source>
        <dbReference type="ARBA" id="ARBA00022840"/>
    </source>
</evidence>
<dbReference type="GO" id="GO:0016787">
    <property type="term" value="F:hydrolase activity"/>
    <property type="evidence" value="ECO:0007669"/>
    <property type="project" value="UniProtKB-KW"/>
</dbReference>
<dbReference type="CDD" id="cd18793">
    <property type="entry name" value="SF2_C_SNF"/>
    <property type="match status" value="1"/>
</dbReference>
<proteinExistence type="predicted"/>
<dbReference type="Pfam" id="PF14773">
    <property type="entry name" value="VIGSSK"/>
    <property type="match status" value="1"/>
</dbReference>
<keyword evidence="4" id="KW-0067">ATP-binding</keyword>
<evidence type="ECO:0000256" key="2">
    <source>
        <dbReference type="ARBA" id="ARBA00022741"/>
    </source>
</evidence>
<dbReference type="FunFam" id="3.40.50.10810:FF:000019">
    <property type="entry name" value="DNA excision repair protein ERCC-6-like 2 isoform X1"/>
    <property type="match status" value="1"/>
</dbReference>
<feature type="compositionally biased region" description="Basic residues" evidence="6">
    <location>
        <begin position="37"/>
        <end position="68"/>
    </location>
</feature>
<dbReference type="Proteomes" id="UP000799302">
    <property type="component" value="Unassembled WGS sequence"/>
</dbReference>
<evidence type="ECO:0008006" key="11">
    <source>
        <dbReference type="Google" id="ProtNLM"/>
    </source>
</evidence>
<dbReference type="InterPro" id="IPR029256">
    <property type="entry name" value="Heliccase-ass-bd"/>
</dbReference>
<feature type="compositionally biased region" description="Acidic residues" evidence="6">
    <location>
        <begin position="73"/>
        <end position="89"/>
    </location>
</feature>
<dbReference type="InterPro" id="IPR050496">
    <property type="entry name" value="SNF2_RAD54_helicase_repair"/>
</dbReference>
<keyword evidence="10" id="KW-1185">Reference proteome</keyword>
<dbReference type="SMART" id="SM00487">
    <property type="entry name" value="DEXDc"/>
    <property type="match status" value="1"/>
</dbReference>
<dbReference type="InterPro" id="IPR057931">
    <property type="entry name" value="RHH_ERCC6L2"/>
</dbReference>
<evidence type="ECO:0000256" key="1">
    <source>
        <dbReference type="ARBA" id="ARBA00004123"/>
    </source>
</evidence>
<dbReference type="PROSITE" id="PS51194">
    <property type="entry name" value="HELICASE_CTER"/>
    <property type="match status" value="1"/>
</dbReference>
<dbReference type="Pfam" id="PF25806">
    <property type="entry name" value="RHH_ERCC6L2"/>
    <property type="match status" value="1"/>
</dbReference>
<evidence type="ECO:0000313" key="10">
    <source>
        <dbReference type="Proteomes" id="UP000799302"/>
    </source>
</evidence>
<dbReference type="Gene3D" id="3.40.50.10810">
    <property type="entry name" value="Tandem AAA-ATPase domain"/>
    <property type="match status" value="1"/>
</dbReference>
<dbReference type="OrthoDB" id="413460at2759"/>
<dbReference type="Pfam" id="PF00176">
    <property type="entry name" value="SNF2-rel_dom"/>
    <property type="match status" value="1"/>
</dbReference>
<reference evidence="9" key="1">
    <citation type="journal article" date="2020" name="Stud. Mycol.">
        <title>101 Dothideomycetes genomes: a test case for predicting lifestyles and emergence of pathogens.</title>
        <authorList>
            <person name="Haridas S."/>
            <person name="Albert R."/>
            <person name="Binder M."/>
            <person name="Bloem J."/>
            <person name="Labutti K."/>
            <person name="Salamov A."/>
            <person name="Andreopoulos B."/>
            <person name="Baker S."/>
            <person name="Barry K."/>
            <person name="Bills G."/>
            <person name="Bluhm B."/>
            <person name="Cannon C."/>
            <person name="Castanera R."/>
            <person name="Culley D."/>
            <person name="Daum C."/>
            <person name="Ezra D."/>
            <person name="Gonzalez J."/>
            <person name="Henrissat B."/>
            <person name="Kuo A."/>
            <person name="Liang C."/>
            <person name="Lipzen A."/>
            <person name="Lutzoni F."/>
            <person name="Magnuson J."/>
            <person name="Mondo S."/>
            <person name="Nolan M."/>
            <person name="Ohm R."/>
            <person name="Pangilinan J."/>
            <person name="Park H.-J."/>
            <person name="Ramirez L."/>
            <person name="Alfaro M."/>
            <person name="Sun H."/>
            <person name="Tritt A."/>
            <person name="Yoshinaga Y."/>
            <person name="Zwiers L.-H."/>
            <person name="Turgeon B."/>
            <person name="Goodwin S."/>
            <person name="Spatafora J."/>
            <person name="Crous P."/>
            <person name="Grigoriev I."/>
        </authorList>
    </citation>
    <scope>NUCLEOTIDE SEQUENCE</scope>
    <source>
        <strain evidence="9">CBS 115976</strain>
    </source>
</reference>
<keyword evidence="2" id="KW-0547">Nucleotide-binding</keyword>